<keyword evidence="2" id="KW-1185">Reference proteome</keyword>
<dbReference type="GeneID" id="69030928"/>
<name>A0ABP2ERF6_AJEDR</name>
<proteinExistence type="predicted"/>
<dbReference type="EMBL" id="EQ999989">
    <property type="protein sequence ID" value="EEQ86251.1"/>
    <property type="molecule type" value="Genomic_DNA"/>
</dbReference>
<dbReference type="Proteomes" id="UP000002039">
    <property type="component" value="Unassembled WGS sequence"/>
</dbReference>
<organism evidence="1 2">
    <name type="scientific">Ajellomyces dermatitidis (strain ER-3 / ATCC MYA-2586)</name>
    <name type="common">Blastomyces dermatitidis</name>
    <dbReference type="NCBI Taxonomy" id="559297"/>
    <lineage>
        <taxon>Eukaryota</taxon>
        <taxon>Fungi</taxon>
        <taxon>Dikarya</taxon>
        <taxon>Ascomycota</taxon>
        <taxon>Pezizomycotina</taxon>
        <taxon>Eurotiomycetes</taxon>
        <taxon>Eurotiomycetidae</taxon>
        <taxon>Onygenales</taxon>
        <taxon>Ajellomycetaceae</taxon>
        <taxon>Blastomyces</taxon>
    </lineage>
</organism>
<gene>
    <name evidence="1" type="ORF">BDCG_09520</name>
</gene>
<reference evidence="2" key="1">
    <citation type="journal article" date="2015" name="PLoS Genet.">
        <title>The dynamic genome and transcriptome of the human fungal pathogen Blastomyces and close relative Emmonsia.</title>
        <authorList>
            <person name="Munoz J.F."/>
            <person name="Gauthier G.M."/>
            <person name="Desjardins C.A."/>
            <person name="Gallo J.E."/>
            <person name="Holder J."/>
            <person name="Sullivan T.D."/>
            <person name="Marty A.J."/>
            <person name="Carmen J.C."/>
            <person name="Chen Z."/>
            <person name="Ding L."/>
            <person name="Gujja S."/>
            <person name="Magrini V."/>
            <person name="Misas E."/>
            <person name="Mitreva M."/>
            <person name="Priest M."/>
            <person name="Saif S."/>
            <person name="Whiston E.A."/>
            <person name="Young S."/>
            <person name="Zeng Q."/>
            <person name="Goldman W.E."/>
            <person name="Mardis E.R."/>
            <person name="Taylor J.W."/>
            <person name="McEwen J.G."/>
            <person name="Clay O.K."/>
            <person name="Klein B.S."/>
            <person name="Cuomo C.A."/>
        </authorList>
    </citation>
    <scope>NUCLEOTIDE SEQUENCE [LARGE SCALE GENOMIC DNA]</scope>
    <source>
        <strain evidence="2">ER-3 / ATCC MYA-2586</strain>
    </source>
</reference>
<protein>
    <submittedName>
        <fullName evidence="1">Uncharacterized protein</fullName>
    </submittedName>
</protein>
<evidence type="ECO:0000313" key="2">
    <source>
        <dbReference type="Proteomes" id="UP000002039"/>
    </source>
</evidence>
<evidence type="ECO:0000313" key="1">
    <source>
        <dbReference type="EMBL" id="EEQ86251.1"/>
    </source>
</evidence>
<accession>A0ABP2ERF6</accession>
<dbReference type="RefSeq" id="XP_045273840.1">
    <property type="nucleotide sequence ID" value="XM_045425313.1"/>
</dbReference>
<sequence length="111" mass="12518">MQARRDSGLKRLREVKFKVDETQIELQLFKFKDIRGTGLYTYVTSSGSMNTLQDIQATINSRFKGKESAIPEYHIQKVVTVKVSTGTFVVSFTTLAMMSVKSIEVSAAKQF</sequence>